<dbReference type="AlphaFoldDB" id="N1J9D7"/>
<organism evidence="2 3">
    <name type="scientific">Blumeria graminis f. sp. hordei (strain DH14)</name>
    <name type="common">Barley powdery mildew</name>
    <name type="synonym">Oidium monilioides f. sp. hordei</name>
    <dbReference type="NCBI Taxonomy" id="546991"/>
    <lineage>
        <taxon>Eukaryota</taxon>
        <taxon>Fungi</taxon>
        <taxon>Dikarya</taxon>
        <taxon>Ascomycota</taxon>
        <taxon>Pezizomycotina</taxon>
        <taxon>Leotiomycetes</taxon>
        <taxon>Erysiphales</taxon>
        <taxon>Erysiphaceae</taxon>
        <taxon>Blumeria</taxon>
        <taxon>Blumeria hordei</taxon>
    </lineage>
</organism>
<feature type="compositionally biased region" description="Polar residues" evidence="1">
    <location>
        <begin position="30"/>
        <end position="43"/>
    </location>
</feature>
<keyword evidence="3" id="KW-1185">Reference proteome</keyword>
<dbReference type="HOGENOM" id="CLU_2209570_0_0_1"/>
<feature type="region of interest" description="Disordered" evidence="1">
    <location>
        <begin position="30"/>
        <end position="107"/>
    </location>
</feature>
<protein>
    <submittedName>
        <fullName evidence="2">EKA-like protein</fullName>
    </submittedName>
</protein>
<dbReference type="InParanoid" id="N1J9D7"/>
<gene>
    <name evidence="2" type="ORF">BGHDH14_bgh00724</name>
</gene>
<feature type="compositionally biased region" description="Polar residues" evidence="1">
    <location>
        <begin position="82"/>
        <end position="94"/>
    </location>
</feature>
<sequence length="107" mass="11348">MPPVRKKRPDAKLDNTRVCPRALEKLPDLTQSPKCAEMSNVSTKGKEKALPAVTEPDTDMFGSVDIVKEIPQPFSVPKGMGESSNSPPTASKPSENAAPIAASKSTS</sequence>
<comment type="caution">
    <text evidence="2">The sequence shown here is derived from an EMBL/GenBank/DDBJ whole genome shotgun (WGS) entry which is preliminary data.</text>
</comment>
<evidence type="ECO:0000256" key="1">
    <source>
        <dbReference type="SAM" id="MobiDB-lite"/>
    </source>
</evidence>
<accession>N1J9D7</accession>
<dbReference type="EMBL" id="CAUH01002255">
    <property type="protein sequence ID" value="CCU76199.1"/>
    <property type="molecule type" value="Genomic_DNA"/>
</dbReference>
<dbReference type="Proteomes" id="UP000015441">
    <property type="component" value="Unassembled WGS sequence"/>
</dbReference>
<name>N1J9D7_BLUG1</name>
<evidence type="ECO:0000313" key="2">
    <source>
        <dbReference type="EMBL" id="CCU76199.1"/>
    </source>
</evidence>
<proteinExistence type="predicted"/>
<evidence type="ECO:0000313" key="3">
    <source>
        <dbReference type="Proteomes" id="UP000015441"/>
    </source>
</evidence>
<reference evidence="2 3" key="1">
    <citation type="journal article" date="2010" name="Science">
        <title>Genome expansion and gene loss in powdery mildew fungi reveal tradeoffs in extreme parasitism.</title>
        <authorList>
            <person name="Spanu P.D."/>
            <person name="Abbott J.C."/>
            <person name="Amselem J."/>
            <person name="Burgis T.A."/>
            <person name="Soanes D.M."/>
            <person name="Stueber K."/>
            <person name="Ver Loren van Themaat E."/>
            <person name="Brown J.K.M."/>
            <person name="Butcher S.A."/>
            <person name="Gurr S.J."/>
            <person name="Lebrun M.-H."/>
            <person name="Ridout C.J."/>
            <person name="Schulze-Lefert P."/>
            <person name="Talbot N.J."/>
            <person name="Ahmadinejad N."/>
            <person name="Ametz C."/>
            <person name="Barton G.R."/>
            <person name="Benjdia M."/>
            <person name="Bidzinski P."/>
            <person name="Bindschedler L.V."/>
            <person name="Both M."/>
            <person name="Brewer M.T."/>
            <person name="Cadle-Davidson L."/>
            <person name="Cadle-Davidson M.M."/>
            <person name="Collemare J."/>
            <person name="Cramer R."/>
            <person name="Frenkel O."/>
            <person name="Godfrey D."/>
            <person name="Harriman J."/>
            <person name="Hoede C."/>
            <person name="King B.C."/>
            <person name="Klages S."/>
            <person name="Kleemann J."/>
            <person name="Knoll D."/>
            <person name="Koti P.S."/>
            <person name="Kreplak J."/>
            <person name="Lopez-Ruiz F.J."/>
            <person name="Lu X."/>
            <person name="Maekawa T."/>
            <person name="Mahanil S."/>
            <person name="Micali C."/>
            <person name="Milgroom M.G."/>
            <person name="Montana G."/>
            <person name="Noir S."/>
            <person name="O'Connell R.J."/>
            <person name="Oberhaensli S."/>
            <person name="Parlange F."/>
            <person name="Pedersen C."/>
            <person name="Quesneville H."/>
            <person name="Reinhardt R."/>
            <person name="Rott M."/>
            <person name="Sacristan S."/>
            <person name="Schmidt S.M."/>
            <person name="Schoen M."/>
            <person name="Skamnioti P."/>
            <person name="Sommer H."/>
            <person name="Stephens A."/>
            <person name="Takahara H."/>
            <person name="Thordal-Christensen H."/>
            <person name="Vigouroux M."/>
            <person name="Wessling R."/>
            <person name="Wicker T."/>
            <person name="Panstruga R."/>
        </authorList>
    </citation>
    <scope>NUCLEOTIDE SEQUENCE [LARGE SCALE GENOMIC DNA]</scope>
    <source>
        <strain evidence="2">DH14</strain>
    </source>
</reference>